<evidence type="ECO:0000313" key="2">
    <source>
        <dbReference type="EMBL" id="CED84469.1"/>
    </source>
</evidence>
<proteinExistence type="predicted"/>
<feature type="chain" id="PRO_5002522244" evidence="1">
    <location>
        <begin position="26"/>
        <end position="444"/>
    </location>
</feature>
<sequence>MSSFSSTSRWVLASVPLLAVPLSIPFLPISQPDRFPPHPTTSTDGFYTRTQTPYGSLVMIICHVRSAPERAGMMHLSWTPFPDGPASSKAWRIDKFASEGLKTSVDKSEGRGRWTGFNLVCPRAGSFQVGGENGRTKHIMELSSADRGGAELEHGRRERLVLETEQPRRWAIGGKNASDPTAGPEGWIGWLGSLLPIHWVVSSTGSKARWWIETLDDQGEVISKVGTGVESDRQNGWEGEGIAHMEKNHGDSFPPSWIWVQNSTPLDDPSPFTFTLAGGHLPPMFPSISTQALPAEAYLAGLRVPSQGIEWDFKPPTTLRLFGWGPLNTIHRDAKQGTVKIDLINGWGTRRTVVESKADTKTFIPLSCPMPGGHTLPEEGYALESFCAQSTVKAFVRSGPWADWREVWRGEIKDGGLEFGGAWMNDLDGWKMGHGKREGEKKTA</sequence>
<dbReference type="EMBL" id="LN483166">
    <property type="protein sequence ID" value="CED84469.1"/>
    <property type="molecule type" value="Genomic_DNA"/>
</dbReference>
<keyword evidence="1" id="KW-0732">Signal</keyword>
<reference evidence="2" key="1">
    <citation type="submission" date="2014-08" db="EMBL/GenBank/DDBJ databases">
        <authorList>
            <person name="Sharma Rahul"/>
            <person name="Thines Marco"/>
        </authorList>
    </citation>
    <scope>NUCLEOTIDE SEQUENCE</scope>
</reference>
<accession>A0A0F7SUT6</accession>
<organism evidence="2">
    <name type="scientific">Phaffia rhodozyma</name>
    <name type="common">Yeast</name>
    <name type="synonym">Xanthophyllomyces dendrorhous</name>
    <dbReference type="NCBI Taxonomy" id="264483"/>
    <lineage>
        <taxon>Eukaryota</taxon>
        <taxon>Fungi</taxon>
        <taxon>Dikarya</taxon>
        <taxon>Basidiomycota</taxon>
        <taxon>Agaricomycotina</taxon>
        <taxon>Tremellomycetes</taxon>
        <taxon>Cystofilobasidiales</taxon>
        <taxon>Mrakiaceae</taxon>
        <taxon>Phaffia</taxon>
    </lineage>
</organism>
<protein>
    <submittedName>
        <fullName evidence="2">Uncharacterized protein</fullName>
    </submittedName>
</protein>
<dbReference type="AlphaFoldDB" id="A0A0F7SUT6"/>
<name>A0A0F7SUT6_PHARH</name>
<feature type="signal peptide" evidence="1">
    <location>
        <begin position="1"/>
        <end position="25"/>
    </location>
</feature>
<evidence type="ECO:0000256" key="1">
    <source>
        <dbReference type="SAM" id="SignalP"/>
    </source>
</evidence>